<keyword evidence="3" id="KW-1133">Transmembrane helix</keyword>
<evidence type="ECO:0000313" key="6">
    <source>
        <dbReference type="Proteomes" id="UP000279236"/>
    </source>
</evidence>
<accession>A0A427XUS1</accession>
<reference evidence="5 6" key="1">
    <citation type="submission" date="2018-11" db="EMBL/GenBank/DDBJ databases">
        <title>Genome sequence of Apiotrichum porosum DSM 27194.</title>
        <authorList>
            <person name="Aliyu H."/>
            <person name="Gorte O."/>
            <person name="Ochsenreither K."/>
        </authorList>
    </citation>
    <scope>NUCLEOTIDE SEQUENCE [LARGE SCALE GENOMIC DNA]</scope>
    <source>
        <strain evidence="5 6">DSM 27194</strain>
    </source>
</reference>
<keyword evidence="6" id="KW-1185">Reference proteome</keyword>
<feature type="compositionally biased region" description="Low complexity" evidence="2">
    <location>
        <begin position="353"/>
        <end position="362"/>
    </location>
</feature>
<evidence type="ECO:0000259" key="4">
    <source>
        <dbReference type="SMART" id="SM01000"/>
    </source>
</evidence>
<dbReference type="OrthoDB" id="567237at2759"/>
<dbReference type="CDD" id="cd08892">
    <property type="entry name" value="SRPBCC_Aha1"/>
    <property type="match status" value="1"/>
</dbReference>
<dbReference type="GO" id="GO:0005829">
    <property type="term" value="C:cytosol"/>
    <property type="evidence" value="ECO:0007669"/>
    <property type="project" value="TreeGrafter"/>
</dbReference>
<evidence type="ECO:0000256" key="3">
    <source>
        <dbReference type="SAM" id="Phobius"/>
    </source>
</evidence>
<comment type="similarity">
    <text evidence="1">Belongs to the AHA1 family.</text>
</comment>
<keyword evidence="3" id="KW-0472">Membrane</keyword>
<dbReference type="SUPFAM" id="SSF55961">
    <property type="entry name" value="Bet v1-like"/>
    <property type="match status" value="1"/>
</dbReference>
<dbReference type="Proteomes" id="UP000279236">
    <property type="component" value="Unassembled WGS sequence"/>
</dbReference>
<dbReference type="InterPro" id="IPR023393">
    <property type="entry name" value="START-like_dom_sf"/>
</dbReference>
<keyword evidence="3" id="KW-0812">Transmembrane</keyword>
<proteinExistence type="inferred from homology"/>
<dbReference type="GeneID" id="39592117"/>
<dbReference type="Gene3D" id="3.15.10.20">
    <property type="entry name" value="Activator of Hsp90 ATPase Aha1, N-terminal domain"/>
    <property type="match status" value="1"/>
</dbReference>
<dbReference type="InterPro" id="IPR036338">
    <property type="entry name" value="Aha1"/>
</dbReference>
<dbReference type="InterPro" id="IPR015310">
    <property type="entry name" value="AHSA1-like_N"/>
</dbReference>
<dbReference type="STRING" id="105984.A0A427XUS1"/>
<organism evidence="5 6">
    <name type="scientific">Apiotrichum porosum</name>
    <dbReference type="NCBI Taxonomy" id="105984"/>
    <lineage>
        <taxon>Eukaryota</taxon>
        <taxon>Fungi</taxon>
        <taxon>Dikarya</taxon>
        <taxon>Basidiomycota</taxon>
        <taxon>Agaricomycotina</taxon>
        <taxon>Tremellomycetes</taxon>
        <taxon>Trichosporonales</taxon>
        <taxon>Trichosporonaceae</taxon>
        <taxon>Apiotrichum</taxon>
    </lineage>
</organism>
<dbReference type="InterPro" id="IPR013538">
    <property type="entry name" value="ASHA1/2-like_C"/>
</dbReference>
<evidence type="ECO:0000256" key="2">
    <source>
        <dbReference type="SAM" id="MobiDB-lite"/>
    </source>
</evidence>
<dbReference type="PANTHER" id="PTHR13009">
    <property type="entry name" value="HEAT SHOCK PROTEIN 90 HSP90 CO-CHAPERONE AHA-1"/>
    <property type="match status" value="1"/>
</dbReference>
<feature type="region of interest" description="Disordered" evidence="2">
    <location>
        <begin position="348"/>
        <end position="381"/>
    </location>
</feature>
<dbReference type="GO" id="GO:0001671">
    <property type="term" value="F:ATPase activator activity"/>
    <property type="evidence" value="ECO:0007669"/>
    <property type="project" value="InterPro"/>
</dbReference>
<dbReference type="SMART" id="SM01000">
    <property type="entry name" value="Aha1_N"/>
    <property type="match status" value="1"/>
</dbReference>
<feature type="domain" description="Activator of Hsp90 ATPase AHSA1-like N-terminal" evidence="4">
    <location>
        <begin position="19"/>
        <end position="154"/>
    </location>
</feature>
<dbReference type="RefSeq" id="XP_028476822.1">
    <property type="nucleotide sequence ID" value="XM_028622929.1"/>
</dbReference>
<dbReference type="GO" id="GO:0051087">
    <property type="term" value="F:protein-folding chaperone binding"/>
    <property type="evidence" value="ECO:0007669"/>
    <property type="project" value="InterPro"/>
</dbReference>
<evidence type="ECO:0000256" key="1">
    <source>
        <dbReference type="ARBA" id="ARBA00006817"/>
    </source>
</evidence>
<dbReference type="PANTHER" id="PTHR13009:SF22">
    <property type="entry name" value="LD43819P"/>
    <property type="match status" value="1"/>
</dbReference>
<dbReference type="Pfam" id="PF09229">
    <property type="entry name" value="Aha1_N"/>
    <property type="match status" value="1"/>
</dbReference>
<dbReference type="GO" id="GO:0006457">
    <property type="term" value="P:protein folding"/>
    <property type="evidence" value="ECO:0007669"/>
    <property type="project" value="TreeGrafter"/>
</dbReference>
<dbReference type="Pfam" id="PF08327">
    <property type="entry name" value="AHSA1"/>
    <property type="match status" value="1"/>
</dbReference>
<evidence type="ECO:0000313" key="5">
    <source>
        <dbReference type="EMBL" id="RSH82590.1"/>
    </source>
</evidence>
<dbReference type="AlphaFoldDB" id="A0A427XUS1"/>
<gene>
    <name evidence="5" type="ORF">EHS24_007574</name>
</gene>
<dbReference type="Gene3D" id="3.30.530.20">
    <property type="match status" value="1"/>
</dbReference>
<sequence length="415" mass="44222">MSTDSKPLTAFQQSYHWRNKNCGPWAHKWVKDNLPGLKVEDGTLAAELTEVTNVSGDCDLGQRKGKLLTIYDIEIEAKWKGATKSGKEVTGRLSVPEFSHEAIDGLSDYVFTFSVDESSAEASELLAYVRKAFPPVISERFNAFRGELLNAHGIFTDAHITPGASGASTPVSVAARATESYSPAPPGEVRAKATPSPAPKPKEALTKTSTVEVTANLQASADDLWSLLTDQNRVPMWTRSAAKIQPVAGTEFELFGGNVTGKVESAEAPTKLIQSWNTKSPGWPADHFGTMTITLKQGSDSTTLTFNLAGVPSGKEQDIERALDAFYIRGLKQMGLVLDSSSRSYKETRRAAVKTATGTAAKKPQRKRKQETGAGAGSPGLLQRLATPQVVGGAAAVGLAAVFVGLVASTFARPA</sequence>
<dbReference type="EMBL" id="RSCE01000005">
    <property type="protein sequence ID" value="RSH82590.1"/>
    <property type="molecule type" value="Genomic_DNA"/>
</dbReference>
<name>A0A427XUS1_9TREE</name>
<feature type="transmembrane region" description="Helical" evidence="3">
    <location>
        <begin position="390"/>
        <end position="412"/>
    </location>
</feature>
<feature type="region of interest" description="Disordered" evidence="2">
    <location>
        <begin position="177"/>
        <end position="206"/>
    </location>
</feature>
<protein>
    <recommendedName>
        <fullName evidence="4">Activator of Hsp90 ATPase AHSA1-like N-terminal domain-containing protein</fullName>
    </recommendedName>
</protein>
<comment type="caution">
    <text evidence="5">The sequence shown here is derived from an EMBL/GenBank/DDBJ whole genome shotgun (WGS) entry which is preliminary data.</text>
</comment>
<dbReference type="SUPFAM" id="SSF103111">
    <property type="entry name" value="Activator of Hsp90 ATPase, Aha1"/>
    <property type="match status" value="1"/>
</dbReference>